<dbReference type="Proteomes" id="UP000738517">
    <property type="component" value="Unassembled WGS sequence"/>
</dbReference>
<name>A0ABW9YJV3_9GAMM</name>
<proteinExistence type="predicted"/>
<reference evidence="2 3" key="1">
    <citation type="journal article" date="2017" name="Int. J. Syst. Evol. Microbiol.">
        <title>Photobacterium alginatilyticum sp. nov., a marine bacterium isolated from bottom seawater.</title>
        <authorList>
            <person name="Wang X."/>
            <person name="Wang Y."/>
            <person name="Yang X."/>
            <person name="Sun H."/>
            <person name="Li B."/>
            <person name="Zhang X.H."/>
        </authorList>
    </citation>
    <scope>NUCLEOTIDE SEQUENCE [LARGE SCALE GENOMIC DNA]</scope>
    <source>
        <strain evidence="2 3">P03D4</strain>
    </source>
</reference>
<dbReference type="EMBL" id="RSEJ01000017">
    <property type="protein sequence ID" value="NBI54043.1"/>
    <property type="molecule type" value="Genomic_DNA"/>
</dbReference>
<evidence type="ECO:0000313" key="2">
    <source>
        <dbReference type="EMBL" id="NBI54043.1"/>
    </source>
</evidence>
<organism evidence="2 3">
    <name type="scientific">Photobacterium alginatilyticum</name>
    <dbReference type="NCBI Taxonomy" id="1775171"/>
    <lineage>
        <taxon>Bacteria</taxon>
        <taxon>Pseudomonadati</taxon>
        <taxon>Pseudomonadota</taxon>
        <taxon>Gammaproteobacteria</taxon>
        <taxon>Vibrionales</taxon>
        <taxon>Vibrionaceae</taxon>
        <taxon>Photobacterium</taxon>
    </lineage>
</organism>
<comment type="caution">
    <text evidence="2">The sequence shown here is derived from an EMBL/GenBank/DDBJ whole genome shotgun (WGS) entry which is preliminary data.</text>
</comment>
<evidence type="ECO:0000259" key="1">
    <source>
        <dbReference type="Pfam" id="PF07638"/>
    </source>
</evidence>
<evidence type="ECO:0000313" key="3">
    <source>
        <dbReference type="Proteomes" id="UP000738517"/>
    </source>
</evidence>
<dbReference type="Pfam" id="PF07638">
    <property type="entry name" value="Sigma70_ECF"/>
    <property type="match status" value="1"/>
</dbReference>
<sequence length="209" mass="24577">MIPMSIEPNMVKPSITRLTERDDATQLLEGWRSRDKKAEQLFFAAAYEDIKAIVRRLREKNDPSKTILCDASVTELSHEAILKLNRWRNDETPFTHRKEFIEYVRRSVWHLLFADPDEMAKRQECKLAYLSQLNDTQNDSITPDMSQSHDLHKALLELRNRYPEQAEVFEYKHFAAVTNKEIATLLKVSERTVNNRLQFATHFLKKSLT</sequence>
<dbReference type="InterPro" id="IPR013324">
    <property type="entry name" value="RNA_pol_sigma_r3/r4-like"/>
</dbReference>
<feature type="domain" description="RNA polymerase sigma-70 ECF-like HTH" evidence="1">
    <location>
        <begin position="23"/>
        <end position="207"/>
    </location>
</feature>
<dbReference type="InterPro" id="IPR053812">
    <property type="entry name" value="HTH_Sigma70_ECF-like"/>
</dbReference>
<accession>A0ABW9YJV3</accession>
<dbReference type="InterPro" id="IPR036388">
    <property type="entry name" value="WH-like_DNA-bd_sf"/>
</dbReference>
<dbReference type="Gene3D" id="1.10.10.10">
    <property type="entry name" value="Winged helix-like DNA-binding domain superfamily/Winged helix DNA-binding domain"/>
    <property type="match status" value="1"/>
</dbReference>
<gene>
    <name evidence="2" type="ORF">EIZ48_15955</name>
</gene>
<keyword evidence="3" id="KW-1185">Reference proteome</keyword>
<protein>
    <recommendedName>
        <fullName evidence="1">RNA polymerase sigma-70 ECF-like HTH domain-containing protein</fullName>
    </recommendedName>
</protein>
<dbReference type="SUPFAM" id="SSF88659">
    <property type="entry name" value="Sigma3 and sigma4 domains of RNA polymerase sigma factors"/>
    <property type="match status" value="1"/>
</dbReference>